<dbReference type="Pfam" id="PF02325">
    <property type="entry name" value="CCB3_YggT"/>
    <property type="match status" value="2"/>
</dbReference>
<name>A0A143WU73_9ENTR</name>
<dbReference type="RefSeq" id="WP_269447271.1">
    <property type="nucleotide sequence ID" value="NZ_LN999835.1"/>
</dbReference>
<keyword evidence="3" id="KW-1185">Reference proteome</keyword>
<keyword evidence="1" id="KW-1133">Transmembrane helix</keyword>
<reference evidence="3" key="1">
    <citation type="submission" date="2016-01" db="EMBL/GenBank/DDBJ databases">
        <authorList>
            <person name="Husnik F."/>
        </authorList>
    </citation>
    <scope>NUCLEOTIDE SEQUENCE [LARGE SCALE GENOMIC DNA]</scope>
</reference>
<feature type="transmembrane region" description="Helical" evidence="1">
    <location>
        <begin position="156"/>
        <end position="181"/>
    </location>
</feature>
<evidence type="ECO:0000256" key="1">
    <source>
        <dbReference type="SAM" id="Phobius"/>
    </source>
</evidence>
<feature type="transmembrane region" description="Helical" evidence="1">
    <location>
        <begin position="64"/>
        <end position="86"/>
    </location>
</feature>
<dbReference type="EMBL" id="LN999835">
    <property type="protein sequence ID" value="CUX97142.1"/>
    <property type="molecule type" value="Genomic_DNA"/>
</dbReference>
<dbReference type="KEGG" id="hed:TPER_HE00210"/>
<dbReference type="InterPro" id="IPR003425">
    <property type="entry name" value="CCB3/YggT"/>
</dbReference>
<dbReference type="Proteomes" id="UP000095477">
    <property type="component" value="Chromosome I"/>
</dbReference>
<evidence type="ECO:0000313" key="2">
    <source>
        <dbReference type="EMBL" id="CUX97142.1"/>
    </source>
</evidence>
<organism evidence="2 3">
    <name type="scientific">Candidatus Hoaglandella endobia</name>
    <dbReference type="NCBI Taxonomy" id="1778263"/>
    <lineage>
        <taxon>Bacteria</taxon>
        <taxon>Pseudomonadati</taxon>
        <taxon>Pseudomonadota</taxon>
        <taxon>Gammaproteobacteria</taxon>
        <taxon>Enterobacterales</taxon>
        <taxon>Enterobacteriaceae</taxon>
        <taxon>Candidatus Hoaglandella</taxon>
    </lineage>
</organism>
<sequence>MTLTFLIKTLIDLYIMVLLLRIWMQYVSCDFYHPFSQYIVKITQFIIIPLRRRIPYLGPLDNNSLLLIIILAIIKFPLLMLIEIRVLILDPIYLLVGLLSLLKVAGKLVFLVIFIHLLLSLISQGRSQMNRLLYKLSEPLTQPIRRILPDMNGIDYSSIIIILILYALNYLSMDFFLGIWYDL</sequence>
<dbReference type="AlphaFoldDB" id="A0A143WU73"/>
<feature type="transmembrane region" description="Helical" evidence="1">
    <location>
        <begin position="92"/>
        <end position="122"/>
    </location>
</feature>
<protein>
    <submittedName>
        <fullName evidence="2">YGGT family protein</fullName>
    </submittedName>
</protein>
<dbReference type="GO" id="GO:0016020">
    <property type="term" value="C:membrane"/>
    <property type="evidence" value="ECO:0007669"/>
    <property type="project" value="InterPro"/>
</dbReference>
<proteinExistence type="predicted"/>
<gene>
    <name evidence="2" type="ORF">TPER_HE00210</name>
</gene>
<dbReference type="PATRIC" id="fig|1778263.3.peg.205"/>
<accession>A0A143WU73</accession>
<dbReference type="STRING" id="1778263.TPER_HE00210"/>
<feature type="transmembrane region" description="Helical" evidence="1">
    <location>
        <begin position="5"/>
        <end position="23"/>
    </location>
</feature>
<keyword evidence="1" id="KW-0812">Transmembrane</keyword>
<keyword evidence="1" id="KW-0472">Membrane</keyword>
<evidence type="ECO:0000313" key="3">
    <source>
        <dbReference type="Proteomes" id="UP000095477"/>
    </source>
</evidence>